<gene>
    <name evidence="2" type="ORF">GA0061077_0567</name>
</gene>
<sequence length="140" mass="15225">MSVTTQQAMNESNGEIHPASDTTASNTIEIAETTLKITPNGLNKLWSLTGSMEIPLDHVAGATVDPGFIRSERKAIRTPGLSVPGKKVGTFKFPDGDVEFWNIAQPEQPLIIQLRDEKFDRLVLGLADPRKTADAINEAI</sequence>
<dbReference type="AlphaFoldDB" id="A0A1C4H2I7"/>
<evidence type="ECO:0000313" key="3">
    <source>
        <dbReference type="Proteomes" id="UP000242610"/>
    </source>
</evidence>
<proteinExistence type="predicted"/>
<dbReference type="RefSeq" id="WP_234696472.1">
    <property type="nucleotide sequence ID" value="NZ_FMBL01000001.1"/>
</dbReference>
<dbReference type="Proteomes" id="UP000242610">
    <property type="component" value="Unassembled WGS sequence"/>
</dbReference>
<organism evidence="2 3">
    <name type="scientific">Bifidobacterium commune</name>
    <dbReference type="NCBI Taxonomy" id="1505727"/>
    <lineage>
        <taxon>Bacteria</taxon>
        <taxon>Bacillati</taxon>
        <taxon>Actinomycetota</taxon>
        <taxon>Actinomycetes</taxon>
        <taxon>Bifidobacteriales</taxon>
        <taxon>Bifidobacteriaceae</taxon>
        <taxon>Bifidobacterium</taxon>
    </lineage>
</organism>
<evidence type="ECO:0000313" key="2">
    <source>
        <dbReference type="EMBL" id="SCC79086.1"/>
    </source>
</evidence>
<name>A0A1C4H2I7_9BIFI</name>
<protein>
    <recommendedName>
        <fullName evidence="4">PH domain-containing protein</fullName>
    </recommendedName>
</protein>
<dbReference type="STRING" id="1505727.GA0061077_0567"/>
<reference evidence="3" key="1">
    <citation type="submission" date="2016-08" db="EMBL/GenBank/DDBJ databases">
        <authorList>
            <person name="Varghese N."/>
            <person name="Submissions Spin"/>
        </authorList>
    </citation>
    <scope>NUCLEOTIDE SEQUENCE [LARGE SCALE GENOMIC DNA]</scope>
    <source>
        <strain evidence="3">R-52791</strain>
    </source>
</reference>
<accession>A0A1C4H2I7</accession>
<dbReference type="EMBL" id="FMBL01000001">
    <property type="protein sequence ID" value="SCC79086.1"/>
    <property type="molecule type" value="Genomic_DNA"/>
</dbReference>
<feature type="compositionally biased region" description="Polar residues" evidence="1">
    <location>
        <begin position="1"/>
        <end position="13"/>
    </location>
</feature>
<evidence type="ECO:0000256" key="1">
    <source>
        <dbReference type="SAM" id="MobiDB-lite"/>
    </source>
</evidence>
<evidence type="ECO:0008006" key="4">
    <source>
        <dbReference type="Google" id="ProtNLM"/>
    </source>
</evidence>
<keyword evidence="3" id="KW-1185">Reference proteome</keyword>
<feature type="region of interest" description="Disordered" evidence="1">
    <location>
        <begin position="1"/>
        <end position="24"/>
    </location>
</feature>